<protein>
    <submittedName>
        <fullName evidence="7">Acetolactate synthase large subunit IlvB1</fullName>
        <ecNumber evidence="7">2.2.1.6</ecNumber>
    </submittedName>
</protein>
<keyword evidence="7" id="KW-0808">Transferase</keyword>
<dbReference type="PANTHER" id="PTHR18968:SF13">
    <property type="entry name" value="ACETOLACTATE SYNTHASE CATALYTIC SUBUNIT, MITOCHONDRIAL"/>
    <property type="match status" value="1"/>
</dbReference>
<evidence type="ECO:0000259" key="5">
    <source>
        <dbReference type="Pfam" id="PF02775"/>
    </source>
</evidence>
<dbReference type="Pfam" id="PF02775">
    <property type="entry name" value="TPP_enzyme_C"/>
    <property type="match status" value="1"/>
</dbReference>
<dbReference type="SUPFAM" id="SSF52518">
    <property type="entry name" value="Thiamin diphosphate-binding fold (THDP-binding)"/>
    <property type="match status" value="2"/>
</dbReference>
<dbReference type="InterPro" id="IPR012001">
    <property type="entry name" value="Thiamin_PyroP_enz_TPP-bd_dom"/>
</dbReference>
<dbReference type="GO" id="GO:0030976">
    <property type="term" value="F:thiamine pyrophosphate binding"/>
    <property type="evidence" value="ECO:0007669"/>
    <property type="project" value="InterPro"/>
</dbReference>
<reference evidence="7 8" key="1">
    <citation type="submission" date="2017-03" db="EMBL/GenBank/DDBJ databases">
        <authorList>
            <person name="Afonso C.L."/>
            <person name="Miller P.J."/>
            <person name="Scott M.A."/>
            <person name="Spackman E."/>
            <person name="Goraichik I."/>
            <person name="Dimitrov K.M."/>
            <person name="Suarez D.L."/>
            <person name="Swayne D.E."/>
        </authorList>
    </citation>
    <scope>NUCLEOTIDE SEQUENCE [LARGE SCALE GENOMIC DNA]</scope>
    <source>
        <strain evidence="7 8">CECT 7971</strain>
    </source>
</reference>
<evidence type="ECO:0000259" key="4">
    <source>
        <dbReference type="Pfam" id="PF00205"/>
    </source>
</evidence>
<dbReference type="CDD" id="cd07035">
    <property type="entry name" value="TPP_PYR_POX_like"/>
    <property type="match status" value="1"/>
</dbReference>
<dbReference type="GO" id="GO:0050660">
    <property type="term" value="F:flavin adenine dinucleotide binding"/>
    <property type="evidence" value="ECO:0007669"/>
    <property type="project" value="TreeGrafter"/>
</dbReference>
<sequence length="577" mass="62215">MNDKSSITAGGAIFGKLKALGVDYVFTNSGTDFPPIIEGLIEARHAGIDLPTPITVPHEHAAVSMAHGYWQMTGRPQAVLLHTNVGLANGATATINAWCDQVPMILMSGRTPVTEHTRFGARTVPIGWGQEMFDQEALIRETTKWHYELRFADQISELMDRAWAVANSTPKGPVYLSLPREVLCEPCPRAGLDAPSRMTPVITAPDPDNLARAAKALAHAEKPLVIAQRGAGNAAGFATLQTLCETYALPLSHYWSNQLALPLSHPCQVGADPEPLLAEADVVLVLDALAPWFPDKVKLRDDVIVIHAGPDPLFTRTPVRNFAADITLAGPTDRIIDALTLTMADQKTDLIRLAARRESIALAAQTNRDNMIAAAQSGSGAPMTKEWVSLCLGRAIKAQAKQHGRRATVFHELGCPLMPLDLDQPDSYFQEPHSGGLGWGFPAAIGAQMACPDRLVFATMGDGSYMFANPTACHLVAEAQNIPVIVLVLNNEEWGAVRHSVEGLYPEGAARASNEVPLTSLRPSPDFTRTAEASRAWTETVTDGADLPDALDRAIKVATTERRQVLLNIAIARTAPH</sequence>
<organism evidence="7 8">
    <name type="scientific">Pacificibacter marinus</name>
    <dbReference type="NCBI Taxonomy" id="658057"/>
    <lineage>
        <taxon>Bacteria</taxon>
        <taxon>Pseudomonadati</taxon>
        <taxon>Pseudomonadota</taxon>
        <taxon>Alphaproteobacteria</taxon>
        <taxon>Rhodobacterales</taxon>
        <taxon>Roseobacteraceae</taxon>
        <taxon>Pacificibacter</taxon>
    </lineage>
</organism>
<dbReference type="NCBIfam" id="NF006203">
    <property type="entry name" value="PRK08327.1"/>
    <property type="match status" value="1"/>
</dbReference>
<proteinExistence type="inferred from homology"/>
<keyword evidence="8" id="KW-1185">Reference proteome</keyword>
<accession>A0A1Y5TIB7</accession>
<dbReference type="GO" id="GO:0009099">
    <property type="term" value="P:L-valine biosynthetic process"/>
    <property type="evidence" value="ECO:0007669"/>
    <property type="project" value="TreeGrafter"/>
</dbReference>
<gene>
    <name evidence="7" type="primary">ilvB1</name>
    <name evidence="7" type="ORF">PAM7971_03413</name>
</gene>
<dbReference type="InterPro" id="IPR029035">
    <property type="entry name" value="DHS-like_NAD/FAD-binding_dom"/>
</dbReference>
<dbReference type="EMBL" id="FWFW01000014">
    <property type="protein sequence ID" value="SLN64964.1"/>
    <property type="molecule type" value="Genomic_DNA"/>
</dbReference>
<dbReference type="GO" id="GO:0000287">
    <property type="term" value="F:magnesium ion binding"/>
    <property type="evidence" value="ECO:0007669"/>
    <property type="project" value="InterPro"/>
</dbReference>
<feature type="domain" description="Thiamine pyrophosphate enzyme central" evidence="4">
    <location>
        <begin position="210"/>
        <end position="313"/>
    </location>
</feature>
<dbReference type="InterPro" id="IPR029061">
    <property type="entry name" value="THDP-binding"/>
</dbReference>
<dbReference type="AlphaFoldDB" id="A0A1Y5TIB7"/>
<evidence type="ECO:0000256" key="1">
    <source>
        <dbReference type="ARBA" id="ARBA00007812"/>
    </source>
</evidence>
<evidence type="ECO:0000313" key="8">
    <source>
        <dbReference type="Proteomes" id="UP000193307"/>
    </source>
</evidence>
<feature type="domain" description="Thiamine pyrophosphate enzyme N-terminal TPP-binding" evidence="6">
    <location>
        <begin position="8"/>
        <end position="136"/>
    </location>
</feature>
<dbReference type="SUPFAM" id="SSF52467">
    <property type="entry name" value="DHS-like NAD/FAD-binding domain"/>
    <property type="match status" value="1"/>
</dbReference>
<evidence type="ECO:0000259" key="6">
    <source>
        <dbReference type="Pfam" id="PF02776"/>
    </source>
</evidence>
<dbReference type="PANTHER" id="PTHR18968">
    <property type="entry name" value="THIAMINE PYROPHOSPHATE ENZYMES"/>
    <property type="match status" value="1"/>
</dbReference>
<name>A0A1Y5TIB7_9RHOB</name>
<dbReference type="InterPro" id="IPR011766">
    <property type="entry name" value="TPP_enzyme_TPP-bd"/>
</dbReference>
<dbReference type="Proteomes" id="UP000193307">
    <property type="component" value="Unassembled WGS sequence"/>
</dbReference>
<feature type="domain" description="Thiamine pyrophosphate enzyme TPP-binding" evidence="5">
    <location>
        <begin position="420"/>
        <end position="560"/>
    </location>
</feature>
<dbReference type="EC" id="2.2.1.6" evidence="7"/>
<evidence type="ECO:0000256" key="3">
    <source>
        <dbReference type="RuleBase" id="RU362132"/>
    </source>
</evidence>
<dbReference type="Pfam" id="PF00205">
    <property type="entry name" value="TPP_enzyme_M"/>
    <property type="match status" value="1"/>
</dbReference>
<dbReference type="GO" id="GO:0005948">
    <property type="term" value="C:acetolactate synthase complex"/>
    <property type="evidence" value="ECO:0007669"/>
    <property type="project" value="TreeGrafter"/>
</dbReference>
<dbReference type="STRING" id="658057.SAMN04488032_11550"/>
<evidence type="ECO:0000256" key="2">
    <source>
        <dbReference type="ARBA" id="ARBA00023052"/>
    </source>
</evidence>
<dbReference type="Pfam" id="PF02776">
    <property type="entry name" value="TPP_enzyme_N"/>
    <property type="match status" value="1"/>
</dbReference>
<dbReference type="GO" id="GO:0003984">
    <property type="term" value="F:acetolactate synthase activity"/>
    <property type="evidence" value="ECO:0007669"/>
    <property type="project" value="UniProtKB-EC"/>
</dbReference>
<dbReference type="RefSeq" id="WP_085850495.1">
    <property type="nucleotide sequence ID" value="NZ_FNZV01000015.1"/>
</dbReference>
<keyword evidence="2 3" id="KW-0786">Thiamine pyrophosphate</keyword>
<comment type="similarity">
    <text evidence="1 3">Belongs to the TPP enzyme family.</text>
</comment>
<dbReference type="OrthoDB" id="7534569at2"/>
<dbReference type="InterPro" id="IPR012000">
    <property type="entry name" value="Thiamin_PyroP_enz_cen_dom"/>
</dbReference>
<dbReference type="InterPro" id="IPR045229">
    <property type="entry name" value="TPP_enz"/>
</dbReference>
<dbReference type="Gene3D" id="3.40.50.970">
    <property type="match status" value="2"/>
</dbReference>
<evidence type="ECO:0000313" key="7">
    <source>
        <dbReference type="EMBL" id="SLN64964.1"/>
    </source>
</evidence>
<dbReference type="Gene3D" id="3.40.50.1220">
    <property type="entry name" value="TPP-binding domain"/>
    <property type="match status" value="1"/>
</dbReference>
<dbReference type="CDD" id="cd02002">
    <property type="entry name" value="TPP_BFDC"/>
    <property type="match status" value="1"/>
</dbReference>
<dbReference type="GO" id="GO:0009097">
    <property type="term" value="P:isoleucine biosynthetic process"/>
    <property type="evidence" value="ECO:0007669"/>
    <property type="project" value="TreeGrafter"/>
</dbReference>